<proteinExistence type="predicted"/>
<evidence type="ECO:0000313" key="2">
    <source>
        <dbReference type="Proteomes" id="UP001170310"/>
    </source>
</evidence>
<accession>A0AAW7YY46</accession>
<sequence>VFCSFPSGANELDSLIANKQLEVRSWVALGDSDEPSDKVLNVAVKQQAVLYIEVATTRWFTGGTRIGNIDVPNLIAKQRNLLATNYTERRNGETWSRQRWELTLYPQASGEYT</sequence>
<reference evidence="1" key="1">
    <citation type="submission" date="2023-07" db="EMBL/GenBank/DDBJ databases">
        <title>Genome content predicts the carbon catabolic preferences of heterotrophic bacteria.</title>
        <authorList>
            <person name="Gralka M."/>
        </authorList>
    </citation>
    <scope>NUCLEOTIDE SEQUENCE</scope>
    <source>
        <strain evidence="1">E2R20</strain>
    </source>
</reference>
<keyword evidence="2" id="KW-1185">Reference proteome</keyword>
<evidence type="ECO:0000313" key="1">
    <source>
        <dbReference type="EMBL" id="MDO6575027.1"/>
    </source>
</evidence>
<dbReference type="EMBL" id="JAUOQO010000111">
    <property type="protein sequence ID" value="MDO6575027.1"/>
    <property type="molecule type" value="Genomic_DNA"/>
</dbReference>
<dbReference type="AlphaFoldDB" id="A0AAW7YY46"/>
<feature type="non-terminal residue" evidence="1">
    <location>
        <position position="113"/>
    </location>
</feature>
<protein>
    <submittedName>
        <fullName evidence="1">Uncharacterized protein</fullName>
    </submittedName>
</protein>
<dbReference type="Proteomes" id="UP001170310">
    <property type="component" value="Unassembled WGS sequence"/>
</dbReference>
<name>A0AAW7YY46_9STAP</name>
<comment type="caution">
    <text evidence="1">The sequence shown here is derived from an EMBL/GenBank/DDBJ whole genome shotgun (WGS) entry which is preliminary data.</text>
</comment>
<feature type="non-terminal residue" evidence="1">
    <location>
        <position position="1"/>
    </location>
</feature>
<organism evidence="1 2">
    <name type="scientific">Staphylococcus pasteuri_A</name>
    <dbReference type="NCBI Taxonomy" id="3062664"/>
    <lineage>
        <taxon>Bacteria</taxon>
        <taxon>Bacillati</taxon>
        <taxon>Bacillota</taxon>
        <taxon>Bacilli</taxon>
        <taxon>Bacillales</taxon>
        <taxon>Staphylococcaceae</taxon>
        <taxon>Staphylococcus</taxon>
    </lineage>
</organism>
<dbReference type="RefSeq" id="WP_303521902.1">
    <property type="nucleotide sequence ID" value="NZ_JAUOQO010000111.1"/>
</dbReference>
<gene>
    <name evidence="1" type="ORF">Q4528_13005</name>
</gene>